<reference evidence="1" key="1">
    <citation type="submission" date="2014-09" db="EMBL/GenBank/DDBJ databases">
        <authorList>
            <person name="Magalhaes I.L.F."/>
            <person name="Oliveira U."/>
            <person name="Santos F.R."/>
            <person name="Vidigal T.H.D.A."/>
            <person name="Brescovit A.D."/>
            <person name="Santos A.J."/>
        </authorList>
    </citation>
    <scope>NUCLEOTIDE SEQUENCE</scope>
    <source>
        <tissue evidence="1">Shoot tissue taken approximately 20 cm above the soil surface</tissue>
    </source>
</reference>
<protein>
    <submittedName>
        <fullName evidence="1">Uncharacterized protein</fullName>
    </submittedName>
</protein>
<proteinExistence type="predicted"/>
<organism evidence="1">
    <name type="scientific">Arundo donax</name>
    <name type="common">Giant reed</name>
    <name type="synonym">Donax arundinaceus</name>
    <dbReference type="NCBI Taxonomy" id="35708"/>
    <lineage>
        <taxon>Eukaryota</taxon>
        <taxon>Viridiplantae</taxon>
        <taxon>Streptophyta</taxon>
        <taxon>Embryophyta</taxon>
        <taxon>Tracheophyta</taxon>
        <taxon>Spermatophyta</taxon>
        <taxon>Magnoliopsida</taxon>
        <taxon>Liliopsida</taxon>
        <taxon>Poales</taxon>
        <taxon>Poaceae</taxon>
        <taxon>PACMAD clade</taxon>
        <taxon>Arundinoideae</taxon>
        <taxon>Arundineae</taxon>
        <taxon>Arundo</taxon>
    </lineage>
</organism>
<accession>A0A0A8XQJ4</accession>
<reference evidence="1" key="2">
    <citation type="journal article" date="2015" name="Data Brief">
        <title>Shoot transcriptome of the giant reed, Arundo donax.</title>
        <authorList>
            <person name="Barrero R.A."/>
            <person name="Guerrero F.D."/>
            <person name="Moolhuijzen P."/>
            <person name="Goolsby J.A."/>
            <person name="Tidwell J."/>
            <person name="Bellgard S.E."/>
            <person name="Bellgard M.I."/>
        </authorList>
    </citation>
    <scope>NUCLEOTIDE SEQUENCE</scope>
    <source>
        <tissue evidence="1">Shoot tissue taken approximately 20 cm above the soil surface</tissue>
    </source>
</reference>
<evidence type="ECO:0000313" key="1">
    <source>
        <dbReference type="EMBL" id="JAD14900.1"/>
    </source>
</evidence>
<name>A0A0A8XQJ4_ARUDO</name>
<dbReference type="AlphaFoldDB" id="A0A0A8XQJ4"/>
<dbReference type="EMBL" id="GBRH01282995">
    <property type="protein sequence ID" value="JAD14900.1"/>
    <property type="molecule type" value="Transcribed_RNA"/>
</dbReference>
<sequence length="42" mass="4198">MPPPPFSLLAATSPSPAPILALLPLAPKAPSPPCLPSRGRGI</sequence>